<dbReference type="AlphaFoldDB" id="A0A9Q8UR46"/>
<protein>
    <submittedName>
        <fullName evidence="2">Uncharacterized protein</fullName>
    </submittedName>
</protein>
<feature type="compositionally biased region" description="Basic and acidic residues" evidence="1">
    <location>
        <begin position="112"/>
        <end position="121"/>
    </location>
</feature>
<organism evidence="2 3">
    <name type="scientific">Passalora fulva</name>
    <name type="common">Tomato leaf mold</name>
    <name type="synonym">Cladosporium fulvum</name>
    <dbReference type="NCBI Taxonomy" id="5499"/>
    <lineage>
        <taxon>Eukaryota</taxon>
        <taxon>Fungi</taxon>
        <taxon>Dikarya</taxon>
        <taxon>Ascomycota</taxon>
        <taxon>Pezizomycotina</taxon>
        <taxon>Dothideomycetes</taxon>
        <taxon>Dothideomycetidae</taxon>
        <taxon>Mycosphaerellales</taxon>
        <taxon>Mycosphaerellaceae</taxon>
        <taxon>Fulvia</taxon>
    </lineage>
</organism>
<name>A0A9Q8UR46_PASFU</name>
<evidence type="ECO:0000313" key="3">
    <source>
        <dbReference type="Proteomes" id="UP000756132"/>
    </source>
</evidence>
<evidence type="ECO:0000256" key="1">
    <source>
        <dbReference type="SAM" id="MobiDB-lite"/>
    </source>
</evidence>
<reference evidence="2" key="2">
    <citation type="journal article" date="2022" name="Microb. Genom.">
        <title>A chromosome-scale genome assembly of the tomato pathogen Cladosporium fulvum reveals a compartmentalized genome architecture and the presence of a dispensable chromosome.</title>
        <authorList>
            <person name="Zaccaron A.Z."/>
            <person name="Chen L.H."/>
            <person name="Samaras A."/>
            <person name="Stergiopoulos I."/>
        </authorList>
    </citation>
    <scope>NUCLEOTIDE SEQUENCE</scope>
    <source>
        <strain evidence="2">Race5_Kim</strain>
    </source>
</reference>
<dbReference type="RefSeq" id="XP_047763785.1">
    <property type="nucleotide sequence ID" value="XM_047906148.1"/>
</dbReference>
<feature type="region of interest" description="Disordered" evidence="1">
    <location>
        <begin position="1"/>
        <end position="123"/>
    </location>
</feature>
<proteinExistence type="predicted"/>
<dbReference type="GeneID" id="71986878"/>
<dbReference type="Proteomes" id="UP000756132">
    <property type="component" value="Chromosome 6"/>
</dbReference>
<dbReference type="OrthoDB" id="10590470at2759"/>
<dbReference type="KEGG" id="ffu:CLAFUR5_07000"/>
<feature type="compositionally biased region" description="Acidic residues" evidence="1">
    <location>
        <begin position="81"/>
        <end position="94"/>
    </location>
</feature>
<gene>
    <name evidence="2" type="ORF">CLAFUR5_07000</name>
</gene>
<feature type="compositionally biased region" description="Polar residues" evidence="1">
    <location>
        <begin position="53"/>
        <end position="65"/>
    </location>
</feature>
<keyword evidence="3" id="KW-1185">Reference proteome</keyword>
<dbReference type="EMBL" id="CP090168">
    <property type="protein sequence ID" value="UJO19419.1"/>
    <property type="molecule type" value="Genomic_DNA"/>
</dbReference>
<evidence type="ECO:0000313" key="2">
    <source>
        <dbReference type="EMBL" id="UJO19419.1"/>
    </source>
</evidence>
<accession>A0A9Q8UR46</accession>
<sequence>MSDKNTSKPQKKGIARPTRRGSKAPSTPTISKNPALRKSSRTQAADAEDDNTDTQQPQKAESGNKQSRKSKTKSILNTTAEDAEDDDQPEEDEAEDKRLPTSKSKLKSLSKKATDISKDTEVGDTPLYNRAYVDAHKDTEDFHHRGNGRWSRGLPGPNANVMSAVVGPGAEAWKAARK</sequence>
<feature type="compositionally biased region" description="Basic residues" evidence="1">
    <location>
        <begin position="9"/>
        <end position="22"/>
    </location>
</feature>
<dbReference type="OMA" id="DDAPMQK"/>
<reference evidence="2" key="1">
    <citation type="submission" date="2021-12" db="EMBL/GenBank/DDBJ databases">
        <authorList>
            <person name="Zaccaron A."/>
            <person name="Stergiopoulos I."/>
        </authorList>
    </citation>
    <scope>NUCLEOTIDE SEQUENCE</scope>
    <source>
        <strain evidence="2">Race5_Kim</strain>
    </source>
</reference>